<dbReference type="SMART" id="SM00091">
    <property type="entry name" value="PAS"/>
    <property type="match status" value="7"/>
</dbReference>
<evidence type="ECO:0000256" key="12">
    <source>
        <dbReference type="SAM" id="Coils"/>
    </source>
</evidence>
<dbReference type="Gene3D" id="3.30.565.10">
    <property type="entry name" value="Histidine kinase-like ATPase, C-terminal domain"/>
    <property type="match status" value="1"/>
</dbReference>
<dbReference type="Pfam" id="PF14417">
    <property type="entry name" value="MEDS"/>
    <property type="match status" value="1"/>
</dbReference>
<feature type="domain" description="PAC" evidence="15">
    <location>
        <begin position="1150"/>
        <end position="1202"/>
    </location>
</feature>
<dbReference type="InterPro" id="IPR004358">
    <property type="entry name" value="Sig_transdc_His_kin-like_C"/>
</dbReference>
<feature type="domain" description="PAS" evidence="14">
    <location>
        <begin position="555"/>
        <end position="601"/>
    </location>
</feature>
<evidence type="ECO:0000256" key="8">
    <source>
        <dbReference type="ARBA" id="ARBA00022777"/>
    </source>
</evidence>
<protein>
    <recommendedName>
        <fullName evidence="3">histidine kinase</fullName>
        <ecNumber evidence="3">2.7.13.3</ecNumber>
    </recommendedName>
</protein>
<dbReference type="PhylomeDB" id="Q8TKN3"/>
<dbReference type="Pfam" id="PF08447">
    <property type="entry name" value="PAS_3"/>
    <property type="match status" value="2"/>
</dbReference>
<dbReference type="KEGG" id="mac:MA_3368"/>
<organism evidence="16 17">
    <name type="scientific">Methanosarcina acetivorans (strain ATCC 35395 / DSM 2834 / JCM 12185 / C2A)</name>
    <dbReference type="NCBI Taxonomy" id="188937"/>
    <lineage>
        <taxon>Archaea</taxon>
        <taxon>Methanobacteriati</taxon>
        <taxon>Methanobacteriota</taxon>
        <taxon>Stenosarchaea group</taxon>
        <taxon>Methanomicrobia</taxon>
        <taxon>Methanosarcinales</taxon>
        <taxon>Methanosarcinaceae</taxon>
        <taxon>Methanosarcina</taxon>
    </lineage>
</organism>
<feature type="domain" description="PAC" evidence="15">
    <location>
        <begin position="629"/>
        <end position="680"/>
    </location>
</feature>
<dbReference type="InterPro" id="IPR001610">
    <property type="entry name" value="PAC"/>
</dbReference>
<feature type="domain" description="PAC" evidence="15">
    <location>
        <begin position="904"/>
        <end position="956"/>
    </location>
</feature>
<dbReference type="FunFam" id="3.30.565.10:FF:000023">
    <property type="entry name" value="PAS domain-containing sensor histidine kinase"/>
    <property type="match status" value="1"/>
</dbReference>
<dbReference type="SUPFAM" id="SSF55874">
    <property type="entry name" value="ATPase domain of HSP90 chaperone/DNA topoisomerase II/histidine kinase"/>
    <property type="match status" value="1"/>
</dbReference>
<accession>Q8TKN3</accession>
<gene>
    <name evidence="16" type="ordered locus">MA_3368</name>
</gene>
<dbReference type="Gene3D" id="1.10.287.130">
    <property type="match status" value="1"/>
</dbReference>
<dbReference type="PANTHER" id="PTHR43304:SF1">
    <property type="entry name" value="PAC DOMAIN-CONTAINING PROTEIN"/>
    <property type="match status" value="1"/>
</dbReference>
<dbReference type="InterPro" id="IPR036890">
    <property type="entry name" value="HATPase_C_sf"/>
</dbReference>
<dbReference type="InterPro" id="IPR036097">
    <property type="entry name" value="HisK_dim/P_sf"/>
</dbReference>
<keyword evidence="7" id="KW-0547">Nucleotide-binding</keyword>
<feature type="domain" description="PAC" evidence="15">
    <location>
        <begin position="501"/>
        <end position="554"/>
    </location>
</feature>
<dbReference type="InterPro" id="IPR003594">
    <property type="entry name" value="HATPase_dom"/>
</dbReference>
<dbReference type="InterPro" id="IPR005467">
    <property type="entry name" value="His_kinase_dom"/>
</dbReference>
<keyword evidence="8 16" id="KW-0418">Kinase</keyword>
<evidence type="ECO:0000256" key="9">
    <source>
        <dbReference type="ARBA" id="ARBA00022840"/>
    </source>
</evidence>
<evidence type="ECO:0000259" key="15">
    <source>
        <dbReference type="PROSITE" id="PS50113"/>
    </source>
</evidence>
<feature type="domain" description="PAS" evidence="14">
    <location>
        <begin position="833"/>
        <end position="905"/>
    </location>
</feature>
<evidence type="ECO:0000313" key="16">
    <source>
        <dbReference type="EMBL" id="AAM06737.1"/>
    </source>
</evidence>
<dbReference type="NCBIfam" id="TIGR00229">
    <property type="entry name" value="sensory_box"/>
    <property type="match status" value="6"/>
</dbReference>
<feature type="domain" description="PAS" evidence="14">
    <location>
        <begin position="731"/>
        <end position="778"/>
    </location>
</feature>
<dbReference type="InParanoid" id="Q8TKN3"/>
<dbReference type="FunFam" id="3.30.450.20:FF:000088">
    <property type="entry name" value="Sensory transduction histidine kinase"/>
    <property type="match status" value="2"/>
</dbReference>
<dbReference type="CDD" id="cd16922">
    <property type="entry name" value="HATPase_EvgS-ArcB-TorS-like"/>
    <property type="match status" value="1"/>
</dbReference>
<dbReference type="CDD" id="cd00130">
    <property type="entry name" value="PAS"/>
    <property type="match status" value="6"/>
</dbReference>
<dbReference type="PROSITE" id="PS50109">
    <property type="entry name" value="HIS_KIN"/>
    <property type="match status" value="1"/>
</dbReference>
<feature type="domain" description="Histidine kinase" evidence="13">
    <location>
        <begin position="1219"/>
        <end position="1438"/>
    </location>
</feature>
<dbReference type="FunFam" id="3.30.450.20:FF:000185">
    <property type="entry name" value="Sensory transduction histidine kinase"/>
    <property type="match status" value="2"/>
</dbReference>
<dbReference type="FunFam" id="1.10.287.130:FF:000038">
    <property type="entry name" value="Sensory transduction histidine kinase"/>
    <property type="match status" value="1"/>
</dbReference>
<evidence type="ECO:0000256" key="10">
    <source>
        <dbReference type="ARBA" id="ARBA00023012"/>
    </source>
</evidence>
<feature type="domain" description="PAC" evidence="15">
    <location>
        <begin position="1028"/>
        <end position="1080"/>
    </location>
</feature>
<dbReference type="SMART" id="SM00387">
    <property type="entry name" value="HATPase_c"/>
    <property type="match status" value="1"/>
</dbReference>
<keyword evidence="11" id="KW-0472">Membrane</keyword>
<dbReference type="GO" id="GO:0000155">
    <property type="term" value="F:phosphorelay sensor kinase activity"/>
    <property type="evidence" value="ECO:0000318"/>
    <property type="project" value="GO_Central"/>
</dbReference>
<keyword evidence="12" id="KW-0175">Coiled coil</keyword>
<dbReference type="SMART" id="SM00086">
    <property type="entry name" value="PAC"/>
    <property type="match status" value="7"/>
</dbReference>
<dbReference type="GO" id="GO:0005524">
    <property type="term" value="F:ATP binding"/>
    <property type="evidence" value="ECO:0007669"/>
    <property type="project" value="UniProtKB-KW"/>
</dbReference>
<comment type="catalytic activity">
    <reaction evidence="1">
        <text>ATP + protein L-histidine = ADP + protein N-phospho-L-histidine.</text>
        <dbReference type="EC" id="2.7.13.3"/>
    </reaction>
</comment>
<dbReference type="PROSITE" id="PS50112">
    <property type="entry name" value="PAS"/>
    <property type="match status" value="7"/>
</dbReference>
<dbReference type="PANTHER" id="PTHR43304">
    <property type="entry name" value="PHYTOCHROME-LIKE PROTEIN CPH1"/>
    <property type="match status" value="1"/>
</dbReference>
<keyword evidence="10" id="KW-0902">Two-component regulatory system</keyword>
<dbReference type="InterPro" id="IPR035965">
    <property type="entry name" value="PAS-like_dom_sf"/>
</dbReference>
<dbReference type="CDD" id="cd00082">
    <property type="entry name" value="HisKA"/>
    <property type="match status" value="1"/>
</dbReference>
<dbReference type="STRING" id="188937.MA_3368"/>
<keyword evidence="6" id="KW-0808">Transferase</keyword>
<dbReference type="PRINTS" id="PR00344">
    <property type="entry name" value="BCTRLSENSOR"/>
</dbReference>
<keyword evidence="9" id="KW-0067">ATP-binding</keyword>
<dbReference type="EMBL" id="AE010299">
    <property type="protein sequence ID" value="AAM06737.1"/>
    <property type="molecule type" value="Genomic_DNA"/>
</dbReference>
<dbReference type="Pfam" id="PF13426">
    <property type="entry name" value="PAS_9"/>
    <property type="match status" value="1"/>
</dbReference>
<name>Q8TKN3_METAC</name>
<evidence type="ECO:0000259" key="14">
    <source>
        <dbReference type="PROSITE" id="PS50112"/>
    </source>
</evidence>
<dbReference type="Pfam" id="PF00512">
    <property type="entry name" value="HisKA"/>
    <property type="match status" value="1"/>
</dbReference>
<keyword evidence="5" id="KW-0597">Phosphoprotein</keyword>
<sequence>MITSKSVAADELESRLKGRIAELEKSNGELRARLLEYKHSEEAMSKSEEKLGYISPQGKEYRFNTRIVPEFVDGEVASVLAISHDITDIKEAKTRLKETRDNLEELVEDRTTQLEKAYRSLKESEKDLAEAQKIAHPGNRNWNIVTDELYWSDEIYRIFGCTPQEFGATYDTFLSYMHPEDQDYVNYVNNAVNGALNGKPYSTDHRIALAGGEEWIVHEQGEVIFGKGKLRTSGIDIIGDIPWGTHFCQFYQTKEDLMDVLVPYLKAGLENNEFCMWVTSQPLDMKDAKEALRRAVPDLDTYLGKGQIEIIPYTHWYVQEGSFDSERVLNGWIEKLNKALANGYDGLRLTGNTFWLEKKDWNDFVDYEEEVDRVIGNYRMIALCTYCLEKCNSTEIVDVVINHQFALIKREEKWEQIESSKRKRAEETALQAAKDWKYTFDAVPDLIAIIDTEYKVVRANRAMAAKLGVTPEECVGLTCYRAIHGTNEPPSFCPHRQLLKDGIEHTTEVCEDCLGGYFLVSTSPLHDSEGKLIGSVHVAHDISERKQAEEALIRSENEFRTLAENSPDLIARFDRQNRHLYINPVSVEIYDHPQEKVIGKTHSELGRDPEQIKFWEEHHEKVFAIGKPETMEFEYTSPQGKKYYFNTRIVPEFVDGEVTSVLAISRDIADIKEAEIRLKETLDNLEELVEDRTTQLEKAYRSLKESEKGLAEAQKIAHLGNWNWNIVTDELYWSDEIYRIFGCTPQEFVATYDTFLSYVHPDDSESVENAVKGALDGKPYSIDHRIILAGGEERIVHEQGEVIFGEGNVPFRMNGVVQDITERKKVEKALELANAYNRSLIEASLDPLVTIGPDGKITDVNKATELVTGHLRSELIGTDFSDYFTEPEKAKEGYKQVFREGLVRDYALEIQHRDGHITPVLYNASVYRDKDWEVIGIFAAARDVTEYKRAEKALKLANAYNRSLIEASIDPLVTIGPDGKITDVNNSTESITGYSRNELIGTDFLDYFTEPEKAREGYQHVFQNGLVRNYPLEILHKCGHLTPVLYNASVYRDETGKVIGVFAAARDITELKKAEEKIQTLANVVESSNDAIITESLDGIITSWNKGAEQVYGYLAEEVMGKNMSILESDNLKGEIKQLVDRVKQGKKVQNHETLRLKKDGTILNISVTLSPVFDVSGKLVAISNIAGDITEKKISENLLHEKQMAEIANRTKNDFLANMSHELRTPLNSIIGFSDMLYEQAYGELNRKQLRAIGNISSSGKHLLNLINGILDLSKIEANKMELNYREFDLATKLELIRNVLYPVADKKNIDIEIDMDTELTKICADEEKFTRIMYNLVDNAIKFSYENSLVKIGARKNGNLVEITVTDAGIGIKAEDQHKLFKPFSQVNSFPSKKFQGTGLGLSLVKQIVNLHGGYVWFRSEQGEGSTFAFAIPIASKMKVLACYH</sequence>
<evidence type="ECO:0000256" key="6">
    <source>
        <dbReference type="ARBA" id="ARBA00022679"/>
    </source>
</evidence>
<dbReference type="InterPro" id="IPR013655">
    <property type="entry name" value="PAS_fold_3"/>
</dbReference>
<evidence type="ECO:0000256" key="3">
    <source>
        <dbReference type="ARBA" id="ARBA00012438"/>
    </source>
</evidence>
<dbReference type="InterPro" id="IPR025847">
    <property type="entry name" value="MEDS_domain"/>
</dbReference>
<evidence type="ECO:0000256" key="1">
    <source>
        <dbReference type="ARBA" id="ARBA00000085"/>
    </source>
</evidence>
<dbReference type="GO" id="GO:0006355">
    <property type="term" value="P:regulation of DNA-templated transcription"/>
    <property type="evidence" value="ECO:0007669"/>
    <property type="project" value="InterPro"/>
</dbReference>
<dbReference type="GO" id="GO:0005886">
    <property type="term" value="C:plasma membrane"/>
    <property type="evidence" value="ECO:0000318"/>
    <property type="project" value="GO_Central"/>
</dbReference>
<dbReference type="InterPro" id="IPR013767">
    <property type="entry name" value="PAS_fold"/>
</dbReference>
<dbReference type="RefSeq" id="WP_011023296.1">
    <property type="nucleotide sequence ID" value="NC_003552.1"/>
</dbReference>
<feature type="domain" description="PAC" evidence="15">
    <location>
        <begin position="780"/>
        <end position="832"/>
    </location>
</feature>
<dbReference type="InterPro" id="IPR013656">
    <property type="entry name" value="PAS_4"/>
</dbReference>
<feature type="coiled-coil region" evidence="12">
    <location>
        <begin position="86"/>
        <end position="134"/>
    </location>
</feature>
<dbReference type="EC" id="2.7.13.3" evidence="3"/>
<feature type="coiled-coil region" evidence="12">
    <location>
        <begin position="13"/>
        <end position="40"/>
    </location>
</feature>
<dbReference type="GO" id="GO:0000160">
    <property type="term" value="P:phosphorelay signal transduction system"/>
    <property type="evidence" value="ECO:0000318"/>
    <property type="project" value="GO_Central"/>
</dbReference>
<dbReference type="SMART" id="SM00388">
    <property type="entry name" value="HisKA"/>
    <property type="match status" value="1"/>
</dbReference>
<reference evidence="16 17" key="1">
    <citation type="journal article" date="2002" name="Genome Res.">
        <title>The genome of Methanosarcina acetivorans reveals extensive metabolic and physiological diversity.</title>
        <authorList>
            <person name="Galagan J.E."/>
            <person name="Nusbaum C."/>
            <person name="Roy A."/>
            <person name="Endrizzi M.G."/>
            <person name="Macdonald P."/>
            <person name="FitzHugh W."/>
            <person name="Calvo S."/>
            <person name="Engels R."/>
            <person name="Smirnov S."/>
            <person name="Atnoor D."/>
            <person name="Brown A."/>
            <person name="Allen N."/>
            <person name="Naylor J."/>
            <person name="Stange-Thomann N."/>
            <person name="DeArellano K."/>
            <person name="Johnson R."/>
            <person name="Linton L."/>
            <person name="McEwan P."/>
            <person name="McKernan K."/>
            <person name="Talamas J."/>
            <person name="Tirrell A."/>
            <person name="Ye W."/>
            <person name="Zimmer A."/>
            <person name="Barber R.D."/>
            <person name="Cann I."/>
            <person name="Graham D.E."/>
            <person name="Grahame D.A."/>
            <person name="Guss A."/>
            <person name="Hedderich R."/>
            <person name="Ingram-Smith C."/>
            <person name="Kuettner C.H."/>
            <person name="Krzycki J.A."/>
            <person name="Leigh J.A."/>
            <person name="Li W."/>
            <person name="Liu J."/>
            <person name="Mukhopadhyay B."/>
            <person name="Reeve J.N."/>
            <person name="Smith K."/>
            <person name="Springer T.A."/>
            <person name="Umayam L.A."/>
            <person name="White O."/>
            <person name="White R.H."/>
            <person name="de Macario E.C."/>
            <person name="Ferry J.G."/>
            <person name="Jarrell K.F."/>
            <person name="Jing H."/>
            <person name="Macario A.J.L."/>
            <person name="Paulsen I."/>
            <person name="Pritchett M."/>
            <person name="Sowers K.R."/>
            <person name="Swanson R.V."/>
            <person name="Zinder S.H."/>
            <person name="Lander E."/>
            <person name="Metcalf W.W."/>
            <person name="Birren B."/>
        </authorList>
    </citation>
    <scope>NUCLEOTIDE SEQUENCE [LARGE SCALE GENOMIC DNA]</scope>
    <source>
        <strain evidence="17">ATCC 35395 / DSM 2834 / JCM 12185 / C2A</strain>
    </source>
</reference>
<evidence type="ECO:0000256" key="4">
    <source>
        <dbReference type="ARBA" id="ARBA00022475"/>
    </source>
</evidence>
<dbReference type="HOGENOM" id="CLU_000445_114_57_2"/>
<feature type="domain" description="PAS" evidence="14">
    <location>
        <begin position="432"/>
        <end position="476"/>
    </location>
</feature>
<evidence type="ECO:0000256" key="2">
    <source>
        <dbReference type="ARBA" id="ARBA00004236"/>
    </source>
</evidence>
<feature type="coiled-coil region" evidence="12">
    <location>
        <begin position="668"/>
        <end position="702"/>
    </location>
</feature>
<dbReference type="InterPro" id="IPR052162">
    <property type="entry name" value="Sensor_kinase/Photoreceptor"/>
</dbReference>
<dbReference type="InterPro" id="IPR000700">
    <property type="entry name" value="PAS-assoc_C"/>
</dbReference>
<feature type="domain" description="PAS" evidence="14">
    <location>
        <begin position="957"/>
        <end position="1012"/>
    </location>
</feature>
<dbReference type="Pfam" id="PF08448">
    <property type="entry name" value="PAS_4"/>
    <property type="match status" value="2"/>
</dbReference>
<keyword evidence="17" id="KW-1185">Reference proteome</keyword>
<evidence type="ECO:0000313" key="17">
    <source>
        <dbReference type="Proteomes" id="UP000002487"/>
    </source>
</evidence>
<dbReference type="Pfam" id="PF00989">
    <property type="entry name" value="PAS"/>
    <property type="match status" value="2"/>
</dbReference>
<evidence type="ECO:0000256" key="11">
    <source>
        <dbReference type="ARBA" id="ARBA00023136"/>
    </source>
</evidence>
<dbReference type="SUPFAM" id="SSF55785">
    <property type="entry name" value="PYP-like sensor domain (PAS domain)"/>
    <property type="match status" value="7"/>
</dbReference>
<comment type="subcellular location">
    <subcellularLocation>
        <location evidence="2">Cell membrane</location>
    </subcellularLocation>
</comment>
<dbReference type="Gene3D" id="2.10.70.100">
    <property type="match status" value="1"/>
</dbReference>
<dbReference type="Gene3D" id="3.30.450.20">
    <property type="entry name" value="PAS domain"/>
    <property type="match status" value="6"/>
</dbReference>
<keyword evidence="4" id="KW-1003">Cell membrane</keyword>
<dbReference type="Proteomes" id="UP000002487">
    <property type="component" value="Chromosome"/>
</dbReference>
<feature type="domain" description="PAS" evidence="14">
    <location>
        <begin position="1077"/>
        <end position="1146"/>
    </location>
</feature>
<evidence type="ECO:0000256" key="5">
    <source>
        <dbReference type="ARBA" id="ARBA00022553"/>
    </source>
</evidence>
<proteinExistence type="predicted"/>
<dbReference type="InterPro" id="IPR003661">
    <property type="entry name" value="HisK_dim/P_dom"/>
</dbReference>
<feature type="domain" description="PAS" evidence="14">
    <location>
        <begin position="149"/>
        <end position="199"/>
    </location>
</feature>
<evidence type="ECO:0000256" key="7">
    <source>
        <dbReference type="ARBA" id="ARBA00022741"/>
    </source>
</evidence>
<dbReference type="InterPro" id="IPR000014">
    <property type="entry name" value="PAS"/>
</dbReference>
<evidence type="ECO:0000259" key="13">
    <source>
        <dbReference type="PROSITE" id="PS50109"/>
    </source>
</evidence>
<dbReference type="Gene3D" id="1.20.120.1640">
    <property type="match status" value="1"/>
</dbReference>
<dbReference type="EnsemblBacteria" id="AAM06737">
    <property type="protein sequence ID" value="AAM06737"/>
    <property type="gene ID" value="MA_3368"/>
</dbReference>
<dbReference type="SUPFAM" id="SSF47384">
    <property type="entry name" value="Homodimeric domain of signal transducing histidine kinase"/>
    <property type="match status" value="1"/>
</dbReference>
<dbReference type="GeneID" id="32154542"/>
<dbReference type="GO" id="GO:0009927">
    <property type="term" value="F:histidine phosphotransfer kinase activity"/>
    <property type="evidence" value="ECO:0000318"/>
    <property type="project" value="GO_Central"/>
</dbReference>
<dbReference type="Pfam" id="PF02518">
    <property type="entry name" value="HATPase_c"/>
    <property type="match status" value="1"/>
</dbReference>
<dbReference type="PROSITE" id="PS50113">
    <property type="entry name" value="PAC"/>
    <property type="match status" value="6"/>
</dbReference>